<gene>
    <name evidence="5" type="ORF">PG996_015110</name>
</gene>
<evidence type="ECO:0000256" key="3">
    <source>
        <dbReference type="SAM" id="Phobius"/>
    </source>
</evidence>
<sequence length="360" mass="39340">LLYHRTEESPPLFTLTNLHCCLSKVPSTARSVAAIMTTPKFNSKSPTIRRILKEAAELSSSPSPDYTATPLETDLFEWHFTLRGPPHSAFAEGIYHGRIVLPPTYPLRPPMFRFSTPSGRFEANREICLSISGHHEETWQPAWGVRTALVALRAFMETDAAGQIGGLNSAEPVRRRLASESRAWTCAACGKSNENIIRDVEAECQRLDEEGEKRRKREEVEIPAELRMGFRDEMMEKTKAPEDGAAANGGSSAAERVTTTTTTNTTGEETESAHLAEGFVQTAPMPPARPGQGVPQPTRTIPLPGPAPGQAPVAAAQQWPMAHNHNRGGANADVPVWIDYAIMVLVGLLIAMLLKILVGY</sequence>
<keyword evidence="3" id="KW-0812">Transmembrane</keyword>
<dbReference type="Proteomes" id="UP001446871">
    <property type="component" value="Unassembled WGS sequence"/>
</dbReference>
<feature type="transmembrane region" description="Helical" evidence="3">
    <location>
        <begin position="337"/>
        <end position="358"/>
    </location>
</feature>
<dbReference type="SUPFAM" id="SSF54495">
    <property type="entry name" value="UBC-like"/>
    <property type="match status" value="1"/>
</dbReference>
<keyword evidence="3" id="KW-1133">Transmembrane helix</keyword>
<feature type="domain" description="UBC core" evidence="4">
    <location>
        <begin position="46"/>
        <end position="206"/>
    </location>
</feature>
<evidence type="ECO:0000313" key="5">
    <source>
        <dbReference type="EMBL" id="KAK8047046.1"/>
    </source>
</evidence>
<dbReference type="Pfam" id="PF00179">
    <property type="entry name" value="UQ_con"/>
    <property type="match status" value="1"/>
</dbReference>
<dbReference type="CDD" id="cd23799">
    <property type="entry name" value="UBCc_UBE2J"/>
    <property type="match status" value="1"/>
</dbReference>
<dbReference type="PROSITE" id="PS50127">
    <property type="entry name" value="UBC_2"/>
    <property type="match status" value="1"/>
</dbReference>
<feature type="compositionally biased region" description="Low complexity" evidence="2">
    <location>
        <begin position="244"/>
        <end position="267"/>
    </location>
</feature>
<dbReference type="InterPro" id="IPR000608">
    <property type="entry name" value="UBC"/>
</dbReference>
<evidence type="ECO:0000259" key="4">
    <source>
        <dbReference type="PROSITE" id="PS50127"/>
    </source>
</evidence>
<comment type="caution">
    <text evidence="5">The sequence shown here is derived from an EMBL/GenBank/DDBJ whole genome shotgun (WGS) entry which is preliminary data.</text>
</comment>
<keyword evidence="3" id="KW-0472">Membrane</keyword>
<keyword evidence="6" id="KW-1185">Reference proteome</keyword>
<dbReference type="SMART" id="SM00212">
    <property type="entry name" value="UBCc"/>
    <property type="match status" value="1"/>
</dbReference>
<reference evidence="5 6" key="1">
    <citation type="submission" date="2023-01" db="EMBL/GenBank/DDBJ databases">
        <title>Analysis of 21 Apiospora genomes using comparative genomics revels a genus with tremendous synthesis potential of carbohydrate active enzymes and secondary metabolites.</title>
        <authorList>
            <person name="Sorensen T."/>
        </authorList>
    </citation>
    <scope>NUCLEOTIDE SEQUENCE [LARGE SCALE GENOMIC DNA]</scope>
    <source>
        <strain evidence="5 6">CBS 83171</strain>
    </source>
</reference>
<feature type="region of interest" description="Disordered" evidence="2">
    <location>
        <begin position="240"/>
        <end position="269"/>
    </location>
</feature>
<keyword evidence="1" id="KW-0833">Ubl conjugation pathway</keyword>
<accession>A0ABR1TMC6</accession>
<protein>
    <submittedName>
        <fullName evidence="5">Ubiquitin-conjugating enzyme</fullName>
    </submittedName>
</protein>
<dbReference type="EMBL" id="JAQQWM010000009">
    <property type="protein sequence ID" value="KAK8047046.1"/>
    <property type="molecule type" value="Genomic_DNA"/>
</dbReference>
<proteinExistence type="predicted"/>
<dbReference type="InterPro" id="IPR016135">
    <property type="entry name" value="UBQ-conjugating_enzyme/RWD"/>
</dbReference>
<feature type="non-terminal residue" evidence="5">
    <location>
        <position position="1"/>
    </location>
</feature>
<dbReference type="Gene3D" id="3.10.110.10">
    <property type="entry name" value="Ubiquitin Conjugating Enzyme"/>
    <property type="match status" value="1"/>
</dbReference>
<evidence type="ECO:0000313" key="6">
    <source>
        <dbReference type="Proteomes" id="UP001446871"/>
    </source>
</evidence>
<evidence type="ECO:0000256" key="2">
    <source>
        <dbReference type="SAM" id="MobiDB-lite"/>
    </source>
</evidence>
<dbReference type="PANTHER" id="PTHR24067">
    <property type="entry name" value="UBIQUITIN-CONJUGATING ENZYME E2"/>
    <property type="match status" value="1"/>
</dbReference>
<evidence type="ECO:0000256" key="1">
    <source>
        <dbReference type="ARBA" id="ARBA00022786"/>
    </source>
</evidence>
<dbReference type="InterPro" id="IPR050113">
    <property type="entry name" value="Ub_conjugating_enzyme"/>
</dbReference>
<organism evidence="5 6">
    <name type="scientific">Apiospora saccharicola</name>
    <dbReference type="NCBI Taxonomy" id="335842"/>
    <lineage>
        <taxon>Eukaryota</taxon>
        <taxon>Fungi</taxon>
        <taxon>Dikarya</taxon>
        <taxon>Ascomycota</taxon>
        <taxon>Pezizomycotina</taxon>
        <taxon>Sordariomycetes</taxon>
        <taxon>Xylariomycetidae</taxon>
        <taxon>Amphisphaeriales</taxon>
        <taxon>Apiosporaceae</taxon>
        <taxon>Apiospora</taxon>
    </lineage>
</organism>
<name>A0ABR1TMC6_9PEZI</name>